<organism evidence="4 5">
    <name type="scientific">Gracilibacillus salinarum</name>
    <dbReference type="NCBI Taxonomy" id="2932255"/>
    <lineage>
        <taxon>Bacteria</taxon>
        <taxon>Bacillati</taxon>
        <taxon>Bacillota</taxon>
        <taxon>Bacilli</taxon>
        <taxon>Bacillales</taxon>
        <taxon>Bacillaceae</taxon>
        <taxon>Gracilibacillus</taxon>
    </lineage>
</organism>
<dbReference type="Pfam" id="PF08141">
    <property type="entry name" value="SspH"/>
    <property type="match status" value="1"/>
</dbReference>
<protein>
    <submittedName>
        <fullName evidence="4">H-type small acid-soluble spore protein</fullName>
    </submittedName>
</protein>
<evidence type="ECO:0000256" key="1">
    <source>
        <dbReference type="ARBA" id="ARBA00004288"/>
    </source>
</evidence>
<dbReference type="RefSeq" id="WP_244740162.1">
    <property type="nucleotide sequence ID" value="NZ_CP095071.1"/>
</dbReference>
<dbReference type="Proteomes" id="UP000831537">
    <property type="component" value="Chromosome"/>
</dbReference>
<keyword evidence="5" id="KW-1185">Reference proteome</keyword>
<comment type="similarity">
    <text evidence="2">Belongs to the SspH family.</text>
</comment>
<accession>A0ABY4GGI1</accession>
<dbReference type="InterPro" id="IPR012610">
    <property type="entry name" value="SASP_SspH"/>
</dbReference>
<proteinExistence type="inferred from homology"/>
<evidence type="ECO:0000256" key="3">
    <source>
        <dbReference type="ARBA" id="ARBA00022969"/>
    </source>
</evidence>
<dbReference type="NCBIfam" id="TIGR02861">
    <property type="entry name" value="SASP_H"/>
    <property type="match status" value="1"/>
</dbReference>
<dbReference type="EMBL" id="CP095071">
    <property type="protein sequence ID" value="UOQ83344.1"/>
    <property type="molecule type" value="Genomic_DNA"/>
</dbReference>
<gene>
    <name evidence="4" type="ORF">MUN87_11240</name>
</gene>
<sequence length="60" mass="7092">MNLMRAKDIKDDPVMQDVVYNGKYVYIEDVNDETQKALIRYTKESNDTFEVDVTQLTEEE</sequence>
<comment type="subcellular location">
    <subcellularLocation>
        <location evidence="1">Spore core</location>
    </subcellularLocation>
</comment>
<evidence type="ECO:0000256" key="2">
    <source>
        <dbReference type="ARBA" id="ARBA00006573"/>
    </source>
</evidence>
<evidence type="ECO:0000313" key="5">
    <source>
        <dbReference type="Proteomes" id="UP000831537"/>
    </source>
</evidence>
<evidence type="ECO:0000313" key="4">
    <source>
        <dbReference type="EMBL" id="UOQ83344.1"/>
    </source>
</evidence>
<name>A0ABY4GGI1_9BACI</name>
<keyword evidence="3" id="KW-0749">Sporulation</keyword>
<reference evidence="4 5" key="1">
    <citation type="submission" date="2022-04" db="EMBL/GenBank/DDBJ databases">
        <title>Gracilibacillus sp. isolated from saltern.</title>
        <authorList>
            <person name="Won M."/>
            <person name="Lee C.-M."/>
            <person name="Woen H.-Y."/>
            <person name="Kwon S.-W."/>
        </authorList>
    </citation>
    <scope>NUCLEOTIDE SEQUENCE [LARGE SCALE GENOMIC DNA]</scope>
    <source>
        <strain evidence="4 5">SSPM10-3</strain>
    </source>
</reference>